<feature type="chain" id="PRO_5011519013" evidence="1">
    <location>
        <begin position="21"/>
        <end position="342"/>
    </location>
</feature>
<dbReference type="RefSeq" id="WP_091085750.1">
    <property type="nucleotide sequence ID" value="NZ_FNRD01000002.1"/>
</dbReference>
<dbReference type="EMBL" id="FNRD01000002">
    <property type="protein sequence ID" value="SEA21419.1"/>
    <property type="molecule type" value="Genomic_DNA"/>
</dbReference>
<keyword evidence="3" id="KW-1185">Reference proteome</keyword>
<protein>
    <submittedName>
        <fullName evidence="2">Uncharacterized protein</fullName>
    </submittedName>
</protein>
<evidence type="ECO:0000256" key="1">
    <source>
        <dbReference type="SAM" id="SignalP"/>
    </source>
</evidence>
<gene>
    <name evidence="2" type="ORF">SAMN05443667_102350</name>
</gene>
<accession>A0A1H3ZC91</accession>
<name>A0A1H3ZC91_9FLAO</name>
<proteinExistence type="predicted"/>
<feature type="signal peptide" evidence="1">
    <location>
        <begin position="1"/>
        <end position="20"/>
    </location>
</feature>
<sequence length="342" mass="39550">MKKKYFLFLLFTFFYKISFAQTIIDIAENTLKIGALDEQVFYYGFAEGDQMIFNFEELSGKELKEIEIIEMPTSSKFTDYKSLKIINKTLNIQNNGIYKFRFYNSSLGKRICKIKIQRVPSSESTKKFNSNVFWKTIRDTTYTPTVEKYLEKSENIAKEIYSANPQISSTTAFNGNKNYQIIDYDLPENTVSWSFYIGTGNEGKKEFDNARNNFTDQATSSFSTLSTYDPMAALALTGMSYFSKVQGEDNVKYWFLSDQNSVQLFNAGQQFYTYKSGDVINEASQMRTPLAGKIYLALMNDNTIDPITLTIKVTAIQQIDYWKTRTIQVMNVAEWQEPYLMN</sequence>
<evidence type="ECO:0000313" key="3">
    <source>
        <dbReference type="Proteomes" id="UP000198951"/>
    </source>
</evidence>
<dbReference type="Proteomes" id="UP000198951">
    <property type="component" value="Unassembled WGS sequence"/>
</dbReference>
<keyword evidence="1" id="KW-0732">Signal</keyword>
<organism evidence="2 3">
    <name type="scientific">Flavobacterium gillisiae</name>
    <dbReference type="NCBI Taxonomy" id="150146"/>
    <lineage>
        <taxon>Bacteria</taxon>
        <taxon>Pseudomonadati</taxon>
        <taxon>Bacteroidota</taxon>
        <taxon>Flavobacteriia</taxon>
        <taxon>Flavobacteriales</taxon>
        <taxon>Flavobacteriaceae</taxon>
        <taxon>Flavobacterium</taxon>
    </lineage>
</organism>
<dbReference type="OrthoDB" id="926208at2"/>
<reference evidence="3" key="1">
    <citation type="submission" date="2016-10" db="EMBL/GenBank/DDBJ databases">
        <authorList>
            <person name="Varghese N."/>
            <person name="Submissions S."/>
        </authorList>
    </citation>
    <scope>NUCLEOTIDE SEQUENCE [LARGE SCALE GENOMIC DNA]</scope>
    <source>
        <strain evidence="3">DSM 22376</strain>
    </source>
</reference>
<evidence type="ECO:0000313" key="2">
    <source>
        <dbReference type="EMBL" id="SEA21419.1"/>
    </source>
</evidence>
<dbReference type="AlphaFoldDB" id="A0A1H3ZC91"/>